<keyword evidence="1" id="KW-0496">Mitochondrion</keyword>
<keyword evidence="1" id="KW-0653">Protein transport</keyword>
<comment type="similarity">
    <text evidence="1">Belongs to the TIM50 family.</text>
</comment>
<name>A0ABN7W1Z7_GIGMA</name>
<organism evidence="4 5">
    <name type="scientific">Gigaspora margarita</name>
    <dbReference type="NCBI Taxonomy" id="4874"/>
    <lineage>
        <taxon>Eukaryota</taxon>
        <taxon>Fungi</taxon>
        <taxon>Fungi incertae sedis</taxon>
        <taxon>Mucoromycota</taxon>
        <taxon>Glomeromycotina</taxon>
        <taxon>Glomeromycetes</taxon>
        <taxon>Diversisporales</taxon>
        <taxon>Gigasporaceae</taxon>
        <taxon>Gigaspora</taxon>
    </lineage>
</organism>
<evidence type="ECO:0000256" key="2">
    <source>
        <dbReference type="SAM" id="MobiDB-lite"/>
    </source>
</evidence>
<gene>
    <name evidence="4" type="ORF">GMARGA_LOCUS25623</name>
</gene>
<feature type="domain" description="FCP1 homology" evidence="3">
    <location>
        <begin position="117"/>
        <end position="281"/>
    </location>
</feature>
<dbReference type="PROSITE" id="PS50969">
    <property type="entry name" value="FCP1"/>
    <property type="match status" value="1"/>
</dbReference>
<evidence type="ECO:0000259" key="3">
    <source>
        <dbReference type="PROSITE" id="PS50969"/>
    </source>
</evidence>
<feature type="compositionally biased region" description="Polar residues" evidence="2">
    <location>
        <begin position="72"/>
        <end position="91"/>
    </location>
</feature>
<proteinExistence type="inferred from homology"/>
<protein>
    <recommendedName>
        <fullName evidence="1">Mitochondrial import inner membrane translocase subunit TIM50</fullName>
    </recommendedName>
</protein>
<keyword evidence="1" id="KW-0813">Transport</keyword>
<dbReference type="InterPro" id="IPR036412">
    <property type="entry name" value="HAD-like_sf"/>
</dbReference>
<keyword evidence="1" id="KW-0809">Transit peptide</keyword>
<keyword evidence="5" id="KW-1185">Reference proteome</keyword>
<feature type="compositionally biased region" description="Basic residues" evidence="2">
    <location>
        <begin position="62"/>
        <end position="71"/>
    </location>
</feature>
<feature type="non-terminal residue" evidence="4">
    <location>
        <position position="1"/>
    </location>
</feature>
<comment type="subunit">
    <text evidence="1">Component of the TIM23 complex.</text>
</comment>
<keyword evidence="1" id="KW-0811">Translocation</keyword>
<dbReference type="Pfam" id="PF03031">
    <property type="entry name" value="NIF"/>
    <property type="match status" value="1"/>
</dbReference>
<dbReference type="Proteomes" id="UP000789901">
    <property type="component" value="Unassembled WGS sequence"/>
</dbReference>
<dbReference type="SUPFAM" id="SSF56784">
    <property type="entry name" value="HAD-like"/>
    <property type="match status" value="1"/>
</dbReference>
<dbReference type="InterPro" id="IPR023214">
    <property type="entry name" value="HAD_sf"/>
</dbReference>
<accession>A0ABN7W1Z7</accession>
<comment type="function">
    <text evidence="1">Essential component of the TIM23 complex, a complex that mediates the translocation of transit peptide-containing proteins across the mitochondrial inner membrane.</text>
</comment>
<dbReference type="InterPro" id="IPR004274">
    <property type="entry name" value="FCP1_dom"/>
</dbReference>
<dbReference type="PANTHER" id="PTHR12210">
    <property type="entry name" value="DULLARD PROTEIN PHOSPHATASE"/>
    <property type="match status" value="1"/>
</dbReference>
<dbReference type="SMART" id="SM00577">
    <property type="entry name" value="CPDc"/>
    <property type="match status" value="1"/>
</dbReference>
<dbReference type="Gene3D" id="3.40.50.1000">
    <property type="entry name" value="HAD superfamily/HAD-like"/>
    <property type="match status" value="1"/>
</dbReference>
<reference evidence="4 5" key="1">
    <citation type="submission" date="2021-06" db="EMBL/GenBank/DDBJ databases">
        <authorList>
            <person name="Kallberg Y."/>
            <person name="Tangrot J."/>
            <person name="Rosling A."/>
        </authorList>
    </citation>
    <scope>NUCLEOTIDE SEQUENCE [LARGE SCALE GENOMIC DNA]</scope>
    <source>
        <strain evidence="4 5">120-4 pot B 10/14</strain>
    </source>
</reference>
<evidence type="ECO:0000313" key="5">
    <source>
        <dbReference type="Proteomes" id="UP000789901"/>
    </source>
</evidence>
<evidence type="ECO:0000313" key="4">
    <source>
        <dbReference type="EMBL" id="CAG8812716.1"/>
    </source>
</evidence>
<dbReference type="InterPro" id="IPR050365">
    <property type="entry name" value="TIM50"/>
</dbReference>
<feature type="compositionally biased region" description="Polar residues" evidence="2">
    <location>
        <begin position="46"/>
        <end position="61"/>
    </location>
</feature>
<sequence>WSMDDYNTQLRKPNDVFIKPSKPEEFSLRLSNLAICVIEHTSNTFNNTRSQFPPAEQQQTPLKKRSKKKKQSNIQEPNVQKPTVHSLPSSHADNENDKLISAETYTRVASIPSVKVEKSLPRLVVLDLNGTLLYRTKSGRPVSRPYIKEFMNFVFNNGFFVMVWSSAQPSTVKRLVTAAFGKYEASLIEVWDRESFGLSKQQYYTKSLTIKDLEKVWEKLNDKAYNTSFPVVWDQSNTILIDDSTIKTQLQPFNSIHLMEYRASTANDHELLDVIPYLEKLRYQSNVSAYIKEFPHKSKN</sequence>
<evidence type="ECO:0000256" key="1">
    <source>
        <dbReference type="RuleBase" id="RU365079"/>
    </source>
</evidence>
<comment type="caution">
    <text evidence="4">The sequence shown here is derived from an EMBL/GenBank/DDBJ whole genome shotgun (WGS) entry which is preliminary data.</text>
</comment>
<dbReference type="EMBL" id="CAJVQB010028606">
    <property type="protein sequence ID" value="CAG8812716.1"/>
    <property type="molecule type" value="Genomic_DNA"/>
</dbReference>
<comment type="subcellular location">
    <subcellularLocation>
        <location evidence="1">Mitochondrion inner membrane</location>
        <topology evidence="1">Single-pass membrane protein</topology>
    </subcellularLocation>
</comment>
<feature type="region of interest" description="Disordered" evidence="2">
    <location>
        <begin position="46"/>
        <end position="95"/>
    </location>
</feature>